<dbReference type="SUPFAM" id="SSF53335">
    <property type="entry name" value="S-adenosyl-L-methionine-dependent methyltransferases"/>
    <property type="match status" value="1"/>
</dbReference>
<sequence>MNTELTAEKTTQLKGQLTPSKIMQVGMGFWASKALLSAVHFELFTLLGPGPLSAHDIQEKLSSKASIRHIYDWLDTLVSLGFLERKGLLDQAVYSNAEDTDFFLDMKKPGYMGGILEMANNRLYKHWMNLDEALLTGQQQNESKDDPHGNMDFFSKLYQDPGKLQEFMNAMSGIQTGNFIALSNKFNFDNYSSLLDVGGADGWLSIQVCLHHTDIQCTTFDLPPIEPLAKKKIESYGLKDRIQFMPGDFFKDELPKADIIVMGNILHGMNEEGKLQLLDKVFKTLPDGGVFMTVENIIDNERRQNTFGLLMSLNMLIENGDAFDYTLDDFKNWTSRAGFKRVELLPLSGPTSAAIAYK</sequence>
<name>A0A1M4T1Z7_9BACT</name>
<dbReference type="STRING" id="1121884.SAMN02745131_00317"/>
<accession>A0A1M4T1Z7</accession>
<dbReference type="Gene3D" id="3.40.50.150">
    <property type="entry name" value="Vaccinia Virus protein VP39"/>
    <property type="match status" value="1"/>
</dbReference>
<keyword evidence="8" id="KW-1185">Reference proteome</keyword>
<dbReference type="AlphaFoldDB" id="A0A1M4T1Z7"/>
<keyword evidence="3" id="KW-0949">S-adenosyl-L-methionine</keyword>
<evidence type="ECO:0000259" key="6">
    <source>
        <dbReference type="Pfam" id="PF08100"/>
    </source>
</evidence>
<dbReference type="Proteomes" id="UP000184048">
    <property type="component" value="Unassembled WGS sequence"/>
</dbReference>
<dbReference type="InterPro" id="IPR029063">
    <property type="entry name" value="SAM-dependent_MTases_sf"/>
</dbReference>
<dbReference type="InterPro" id="IPR012967">
    <property type="entry name" value="COMT_dimerisation"/>
</dbReference>
<dbReference type="InterPro" id="IPR001077">
    <property type="entry name" value="COMT_C"/>
</dbReference>
<evidence type="ECO:0000313" key="7">
    <source>
        <dbReference type="EMBL" id="SHE38483.1"/>
    </source>
</evidence>
<organism evidence="7 8">
    <name type="scientific">Flavisolibacter ginsengisoli DSM 18119</name>
    <dbReference type="NCBI Taxonomy" id="1121884"/>
    <lineage>
        <taxon>Bacteria</taxon>
        <taxon>Pseudomonadati</taxon>
        <taxon>Bacteroidota</taxon>
        <taxon>Chitinophagia</taxon>
        <taxon>Chitinophagales</taxon>
        <taxon>Chitinophagaceae</taxon>
        <taxon>Flavisolibacter</taxon>
    </lineage>
</organism>
<feature type="domain" description="O-methyltransferase dimerisation" evidence="6">
    <location>
        <begin position="27"/>
        <end position="104"/>
    </location>
</feature>
<evidence type="ECO:0000256" key="1">
    <source>
        <dbReference type="ARBA" id="ARBA00022603"/>
    </source>
</evidence>
<evidence type="ECO:0000256" key="2">
    <source>
        <dbReference type="ARBA" id="ARBA00022679"/>
    </source>
</evidence>
<dbReference type="InterPro" id="IPR036390">
    <property type="entry name" value="WH_DNA-bd_sf"/>
</dbReference>
<evidence type="ECO:0000313" key="8">
    <source>
        <dbReference type="Proteomes" id="UP000184048"/>
    </source>
</evidence>
<dbReference type="GO" id="GO:0032259">
    <property type="term" value="P:methylation"/>
    <property type="evidence" value="ECO:0007669"/>
    <property type="project" value="UniProtKB-KW"/>
</dbReference>
<dbReference type="RefSeq" id="WP_072833472.1">
    <property type="nucleotide sequence ID" value="NZ_FQUU01000001.1"/>
</dbReference>
<keyword evidence="1" id="KW-0489">Methyltransferase</keyword>
<keyword evidence="2" id="KW-0808">Transferase</keyword>
<proteinExistence type="predicted"/>
<reference evidence="7 8" key="1">
    <citation type="submission" date="2016-11" db="EMBL/GenBank/DDBJ databases">
        <authorList>
            <person name="Jaros S."/>
            <person name="Januszkiewicz K."/>
            <person name="Wedrychowicz H."/>
        </authorList>
    </citation>
    <scope>NUCLEOTIDE SEQUENCE [LARGE SCALE GENOMIC DNA]</scope>
    <source>
        <strain evidence="7 8">DSM 18119</strain>
    </source>
</reference>
<evidence type="ECO:0000256" key="4">
    <source>
        <dbReference type="PIRSR" id="PIRSR005739-1"/>
    </source>
</evidence>
<dbReference type="PANTHER" id="PTHR43712:SF2">
    <property type="entry name" value="O-METHYLTRANSFERASE CICE"/>
    <property type="match status" value="1"/>
</dbReference>
<dbReference type="PIRSF" id="PIRSF005739">
    <property type="entry name" value="O-mtase"/>
    <property type="match status" value="1"/>
</dbReference>
<dbReference type="PANTHER" id="PTHR43712">
    <property type="entry name" value="PUTATIVE (AFU_ORTHOLOGUE AFUA_4G14580)-RELATED"/>
    <property type="match status" value="1"/>
</dbReference>
<dbReference type="InterPro" id="IPR016461">
    <property type="entry name" value="COMT-like"/>
</dbReference>
<dbReference type="Gene3D" id="1.10.10.10">
    <property type="entry name" value="Winged helix-like DNA-binding domain superfamily/Winged helix DNA-binding domain"/>
    <property type="match status" value="1"/>
</dbReference>
<dbReference type="PROSITE" id="PS51683">
    <property type="entry name" value="SAM_OMT_II"/>
    <property type="match status" value="1"/>
</dbReference>
<feature type="active site" description="Proton acceptor" evidence="4">
    <location>
        <position position="267"/>
    </location>
</feature>
<dbReference type="SUPFAM" id="SSF46785">
    <property type="entry name" value="Winged helix' DNA-binding domain"/>
    <property type="match status" value="1"/>
</dbReference>
<gene>
    <name evidence="7" type="ORF">SAMN02745131_00317</name>
</gene>
<dbReference type="InterPro" id="IPR036388">
    <property type="entry name" value="WH-like_DNA-bd_sf"/>
</dbReference>
<feature type="domain" description="O-methyltransferase C-terminal" evidence="5">
    <location>
        <begin position="127"/>
        <end position="340"/>
    </location>
</feature>
<dbReference type="Pfam" id="PF08100">
    <property type="entry name" value="Dimerisation"/>
    <property type="match status" value="1"/>
</dbReference>
<protein>
    <submittedName>
        <fullName evidence="7">Dimerisation domain-containing protein</fullName>
    </submittedName>
</protein>
<dbReference type="GO" id="GO:0046983">
    <property type="term" value="F:protein dimerization activity"/>
    <property type="evidence" value="ECO:0007669"/>
    <property type="project" value="InterPro"/>
</dbReference>
<evidence type="ECO:0000259" key="5">
    <source>
        <dbReference type="Pfam" id="PF00891"/>
    </source>
</evidence>
<dbReference type="EMBL" id="FQUU01000001">
    <property type="protein sequence ID" value="SHE38483.1"/>
    <property type="molecule type" value="Genomic_DNA"/>
</dbReference>
<dbReference type="OrthoDB" id="9766840at2"/>
<dbReference type="GO" id="GO:0008171">
    <property type="term" value="F:O-methyltransferase activity"/>
    <property type="evidence" value="ECO:0007669"/>
    <property type="project" value="InterPro"/>
</dbReference>
<evidence type="ECO:0000256" key="3">
    <source>
        <dbReference type="ARBA" id="ARBA00022691"/>
    </source>
</evidence>
<dbReference type="Pfam" id="PF00891">
    <property type="entry name" value="Methyltransf_2"/>
    <property type="match status" value="1"/>
</dbReference>